<evidence type="ECO:0000256" key="1">
    <source>
        <dbReference type="ARBA" id="ARBA00022490"/>
    </source>
</evidence>
<organism evidence="6 7">
    <name type="scientific">Heyndrickxia oleronia</name>
    <dbReference type="NCBI Taxonomy" id="38875"/>
    <lineage>
        <taxon>Bacteria</taxon>
        <taxon>Bacillati</taxon>
        <taxon>Bacillota</taxon>
        <taxon>Bacilli</taxon>
        <taxon>Bacillales</taxon>
        <taxon>Bacillaceae</taxon>
        <taxon>Heyndrickxia</taxon>
    </lineage>
</organism>
<comment type="caution">
    <text evidence="6">The sequence shown here is derived from an EMBL/GenBank/DDBJ whole genome shotgun (WGS) entry which is preliminary data.</text>
</comment>
<comment type="subunit">
    <text evidence="5">Homodimer; the beta-strands of each monomer intercalate to form a hydrophobic core, while the alpha-helices form wings that extend away from the core.</text>
</comment>
<keyword evidence="2 5" id="KW-0678">Repressor</keyword>
<dbReference type="FunFam" id="2.60.40.4380:FF:000002">
    <property type="entry name" value="Translational regulator CsrA"/>
    <property type="match status" value="1"/>
</dbReference>
<dbReference type="GO" id="GO:0044781">
    <property type="term" value="P:bacterial-type flagellum organization"/>
    <property type="evidence" value="ECO:0007669"/>
    <property type="project" value="UniProtKB-KW"/>
</dbReference>
<dbReference type="Proteomes" id="UP000189761">
    <property type="component" value="Unassembled WGS sequence"/>
</dbReference>
<sequence>MLVLSRKKGESIQIGEDIEIQVVSIQGDQIKIGITAPRSIEIHRKEVYQEIQSENTSAARGITDLLKIIPKTNKQ</sequence>
<dbReference type="HAMAP" id="MF_00167">
    <property type="entry name" value="CsrA"/>
    <property type="match status" value="1"/>
</dbReference>
<dbReference type="PANTHER" id="PTHR34984:SF1">
    <property type="entry name" value="CARBON STORAGE REGULATOR"/>
    <property type="match status" value="1"/>
</dbReference>
<dbReference type="Gene3D" id="2.60.40.4380">
    <property type="entry name" value="Translational regulator CsrA"/>
    <property type="match status" value="1"/>
</dbReference>
<evidence type="ECO:0000256" key="2">
    <source>
        <dbReference type="ARBA" id="ARBA00022491"/>
    </source>
</evidence>
<dbReference type="SUPFAM" id="SSF117130">
    <property type="entry name" value="CsrA-like"/>
    <property type="match status" value="1"/>
</dbReference>
<evidence type="ECO:0000313" key="6">
    <source>
        <dbReference type="EMBL" id="OOP67537.1"/>
    </source>
</evidence>
<dbReference type="NCBIfam" id="TIGR00202">
    <property type="entry name" value="csrA"/>
    <property type="match status" value="1"/>
</dbReference>
<evidence type="ECO:0000256" key="3">
    <source>
        <dbReference type="ARBA" id="ARBA00022845"/>
    </source>
</evidence>
<dbReference type="InterPro" id="IPR003751">
    <property type="entry name" value="CsrA"/>
</dbReference>
<keyword evidence="7" id="KW-1185">Reference proteome</keyword>
<dbReference type="GO" id="GO:0005829">
    <property type="term" value="C:cytosol"/>
    <property type="evidence" value="ECO:0007669"/>
    <property type="project" value="TreeGrafter"/>
</dbReference>
<comment type="similarity">
    <text evidence="5">Belongs to the CsrA/RsmA family.</text>
</comment>
<dbReference type="InterPro" id="IPR036107">
    <property type="entry name" value="CsrA_sf"/>
</dbReference>
<dbReference type="Pfam" id="PF02599">
    <property type="entry name" value="CsrA"/>
    <property type="match status" value="1"/>
</dbReference>
<dbReference type="GO" id="GO:0045947">
    <property type="term" value="P:negative regulation of translational initiation"/>
    <property type="evidence" value="ECO:0007669"/>
    <property type="project" value="UniProtKB-UniRule"/>
</dbReference>
<gene>
    <name evidence="5" type="primary">csrA</name>
    <name evidence="6" type="ORF">BWZ43_15145</name>
</gene>
<name>A0A8E2LEA5_9BACI</name>
<keyword evidence="3 5" id="KW-0810">Translation regulation</keyword>
<evidence type="ECO:0000256" key="4">
    <source>
        <dbReference type="ARBA" id="ARBA00022884"/>
    </source>
</evidence>
<keyword evidence="5" id="KW-1005">Bacterial flagellum biogenesis</keyword>
<comment type="function">
    <text evidence="5">A translational regulator that binds mRNA to regulate translation initiation and/or mRNA stability. Usually binds in the 5'-UTR at or near the Shine-Dalgarno sequence preventing ribosome-binding, thus repressing translation. Its main target seems to be the major flagellin gene, while its function is anatagonized by FliW.</text>
</comment>
<dbReference type="GO" id="GO:1902208">
    <property type="term" value="P:regulation of bacterial-type flagellum assembly"/>
    <property type="evidence" value="ECO:0007669"/>
    <property type="project" value="UniProtKB-UniRule"/>
</dbReference>
<evidence type="ECO:0000256" key="5">
    <source>
        <dbReference type="HAMAP-Rule" id="MF_00167"/>
    </source>
</evidence>
<proteinExistence type="inferred from homology"/>
<dbReference type="EMBL" id="MTLA01000186">
    <property type="protein sequence ID" value="OOP67537.1"/>
    <property type="molecule type" value="Genomic_DNA"/>
</dbReference>
<evidence type="ECO:0000313" key="7">
    <source>
        <dbReference type="Proteomes" id="UP000189761"/>
    </source>
</evidence>
<dbReference type="GO" id="GO:0006402">
    <property type="term" value="P:mRNA catabolic process"/>
    <property type="evidence" value="ECO:0007669"/>
    <property type="project" value="InterPro"/>
</dbReference>
<dbReference type="NCBIfam" id="NF002469">
    <property type="entry name" value="PRK01712.1"/>
    <property type="match status" value="1"/>
</dbReference>
<keyword evidence="4 5" id="KW-0694">RNA-binding</keyword>
<keyword evidence="1 5" id="KW-0963">Cytoplasm</keyword>
<dbReference type="GO" id="GO:0006109">
    <property type="term" value="P:regulation of carbohydrate metabolic process"/>
    <property type="evidence" value="ECO:0007669"/>
    <property type="project" value="InterPro"/>
</dbReference>
<comment type="subcellular location">
    <subcellularLocation>
        <location evidence="5">Cytoplasm</location>
    </subcellularLocation>
</comment>
<protein>
    <recommendedName>
        <fullName evidence="5">Translational regulator CsrA</fullName>
    </recommendedName>
</protein>
<reference evidence="6 7" key="1">
    <citation type="submission" date="2017-01" db="EMBL/GenBank/DDBJ databases">
        <title>Draft genome sequence of Bacillus oleronius.</title>
        <authorList>
            <person name="Allam M."/>
        </authorList>
    </citation>
    <scope>NUCLEOTIDE SEQUENCE [LARGE SCALE GENOMIC DNA]</scope>
    <source>
        <strain evidence="6 7">DSM 9356</strain>
    </source>
</reference>
<accession>A0A8E2LEA5</accession>
<dbReference type="PANTHER" id="PTHR34984">
    <property type="entry name" value="CARBON STORAGE REGULATOR"/>
    <property type="match status" value="1"/>
</dbReference>
<dbReference type="RefSeq" id="WP_078110597.1">
    <property type="nucleotide sequence ID" value="NZ_CP065424.1"/>
</dbReference>
<dbReference type="GO" id="GO:0048027">
    <property type="term" value="F:mRNA 5'-UTR binding"/>
    <property type="evidence" value="ECO:0007669"/>
    <property type="project" value="UniProtKB-UniRule"/>
</dbReference>
<dbReference type="AlphaFoldDB" id="A0A8E2LEA5"/>